<dbReference type="InterPro" id="IPR000595">
    <property type="entry name" value="cNMP-bd_dom"/>
</dbReference>
<dbReference type="Gene3D" id="2.60.120.10">
    <property type="entry name" value="Jelly Rolls"/>
    <property type="match status" value="1"/>
</dbReference>
<evidence type="ECO:0000256" key="2">
    <source>
        <dbReference type="ARBA" id="ARBA00023125"/>
    </source>
</evidence>
<gene>
    <name evidence="5" type="ORF">C8J26_2086</name>
</gene>
<dbReference type="Gene3D" id="1.10.10.10">
    <property type="entry name" value="Winged helix-like DNA-binding domain superfamily/Winged helix DNA-binding domain"/>
    <property type="match status" value="1"/>
</dbReference>
<organism evidence="5 6">
    <name type="scientific">Sphingomonas aurantiaca</name>
    <dbReference type="NCBI Taxonomy" id="185949"/>
    <lineage>
        <taxon>Bacteria</taxon>
        <taxon>Pseudomonadati</taxon>
        <taxon>Pseudomonadota</taxon>
        <taxon>Alphaproteobacteria</taxon>
        <taxon>Sphingomonadales</taxon>
        <taxon>Sphingomonadaceae</taxon>
        <taxon>Sphingomonas</taxon>
    </lineage>
</organism>
<evidence type="ECO:0000256" key="3">
    <source>
        <dbReference type="ARBA" id="ARBA00023163"/>
    </source>
</evidence>
<dbReference type="CDD" id="cd00038">
    <property type="entry name" value="CAP_ED"/>
    <property type="match status" value="1"/>
</dbReference>
<evidence type="ECO:0000259" key="4">
    <source>
        <dbReference type="PROSITE" id="PS51063"/>
    </source>
</evidence>
<dbReference type="Pfam" id="PF00027">
    <property type="entry name" value="cNMP_binding"/>
    <property type="match status" value="1"/>
</dbReference>
<name>A0A2T5GM12_9SPHN</name>
<evidence type="ECO:0000256" key="1">
    <source>
        <dbReference type="ARBA" id="ARBA00023015"/>
    </source>
</evidence>
<evidence type="ECO:0000313" key="5">
    <source>
        <dbReference type="EMBL" id="PTQ60374.1"/>
    </source>
</evidence>
<dbReference type="PRINTS" id="PR00034">
    <property type="entry name" value="HTHCRP"/>
</dbReference>
<keyword evidence="2" id="KW-0238">DNA-binding</keyword>
<dbReference type="Pfam" id="PF13545">
    <property type="entry name" value="HTH_Crp_2"/>
    <property type="match status" value="1"/>
</dbReference>
<dbReference type="GO" id="GO:0006355">
    <property type="term" value="P:regulation of DNA-templated transcription"/>
    <property type="evidence" value="ECO:0007669"/>
    <property type="project" value="InterPro"/>
</dbReference>
<dbReference type="InterPro" id="IPR012318">
    <property type="entry name" value="HTH_CRP"/>
</dbReference>
<dbReference type="AlphaFoldDB" id="A0A2T5GM12"/>
<dbReference type="InterPro" id="IPR014710">
    <property type="entry name" value="RmlC-like_jellyroll"/>
</dbReference>
<protein>
    <submittedName>
        <fullName evidence="5">Crp/Fnr family transcriptional regulator</fullName>
    </submittedName>
</protein>
<dbReference type="PROSITE" id="PS51063">
    <property type="entry name" value="HTH_CRP_2"/>
    <property type="match status" value="1"/>
</dbReference>
<keyword evidence="1" id="KW-0805">Transcription regulation</keyword>
<reference evidence="5 6" key="1">
    <citation type="submission" date="2018-04" db="EMBL/GenBank/DDBJ databases">
        <title>Genomic Encyclopedia of Type Strains, Phase III (KMG-III): the genomes of soil and plant-associated and newly described type strains.</title>
        <authorList>
            <person name="Whitman W."/>
        </authorList>
    </citation>
    <scope>NUCLEOTIDE SEQUENCE [LARGE SCALE GENOMIC DNA]</scope>
    <source>
        <strain evidence="5 6">MA101b</strain>
    </source>
</reference>
<dbReference type="GO" id="GO:0003677">
    <property type="term" value="F:DNA binding"/>
    <property type="evidence" value="ECO:0007669"/>
    <property type="project" value="UniProtKB-KW"/>
</dbReference>
<dbReference type="InterPro" id="IPR036390">
    <property type="entry name" value="WH_DNA-bd_sf"/>
</dbReference>
<proteinExistence type="predicted"/>
<sequence>MRFPPTRYPSEGDDEKRVLLPWMRRVHVDISTVTEQVVRKFETRTAMSADDRAKIAALPFKVRTIDASTYMLREGQRPTRCAFILDGLAYRQKLTPNGEREIVSILLPGEFIDLQNLFLEESDHDIQALTRLTLAEVPIAALRQFIEACPAAGQALWIDALVESSIHREWLLNVGRRNARSRLAHLLCEFSVRFKTSMLGDVMAYELPMTQEQLGDALGLTPVHVNRVLKSLETDGLITRKKRQLSVTDWPRLRDAAEFNERYLHLGQIRT</sequence>
<dbReference type="InterPro" id="IPR018490">
    <property type="entry name" value="cNMP-bd_dom_sf"/>
</dbReference>
<dbReference type="SUPFAM" id="SSF51206">
    <property type="entry name" value="cAMP-binding domain-like"/>
    <property type="match status" value="1"/>
</dbReference>
<keyword evidence="6" id="KW-1185">Reference proteome</keyword>
<evidence type="ECO:0000313" key="6">
    <source>
        <dbReference type="Proteomes" id="UP000244189"/>
    </source>
</evidence>
<dbReference type="SMART" id="SM00419">
    <property type="entry name" value="HTH_CRP"/>
    <property type="match status" value="1"/>
</dbReference>
<dbReference type="InterPro" id="IPR036388">
    <property type="entry name" value="WH-like_DNA-bd_sf"/>
</dbReference>
<keyword evidence="3" id="KW-0804">Transcription</keyword>
<feature type="domain" description="HTH crp-type" evidence="4">
    <location>
        <begin position="177"/>
        <end position="251"/>
    </location>
</feature>
<dbReference type="SUPFAM" id="SSF46785">
    <property type="entry name" value="Winged helix' DNA-binding domain"/>
    <property type="match status" value="1"/>
</dbReference>
<dbReference type="EMBL" id="QAOG01000003">
    <property type="protein sequence ID" value="PTQ60374.1"/>
    <property type="molecule type" value="Genomic_DNA"/>
</dbReference>
<comment type="caution">
    <text evidence="5">The sequence shown here is derived from an EMBL/GenBank/DDBJ whole genome shotgun (WGS) entry which is preliminary data.</text>
</comment>
<dbReference type="Proteomes" id="UP000244189">
    <property type="component" value="Unassembled WGS sequence"/>
</dbReference>
<accession>A0A2T5GM12</accession>